<dbReference type="CDD" id="cd00082">
    <property type="entry name" value="HisKA"/>
    <property type="match status" value="1"/>
</dbReference>
<dbReference type="AlphaFoldDB" id="A0A9E4NHF0"/>
<dbReference type="Proteomes" id="UP000886674">
    <property type="component" value="Unassembled WGS sequence"/>
</dbReference>
<feature type="domain" description="Histidine kinase" evidence="16">
    <location>
        <begin position="269"/>
        <end position="466"/>
    </location>
</feature>
<keyword evidence="5" id="KW-0997">Cell inner membrane</keyword>
<evidence type="ECO:0000256" key="10">
    <source>
        <dbReference type="ARBA" id="ARBA00022777"/>
    </source>
</evidence>
<evidence type="ECO:0000313" key="19">
    <source>
        <dbReference type="Proteomes" id="UP000886674"/>
    </source>
</evidence>
<keyword evidence="9" id="KW-0547">Nucleotide-binding</keyword>
<dbReference type="PANTHER" id="PTHR44936">
    <property type="entry name" value="SENSOR PROTEIN CREC"/>
    <property type="match status" value="1"/>
</dbReference>
<dbReference type="InterPro" id="IPR003661">
    <property type="entry name" value="HisK_dim/P_dom"/>
</dbReference>
<dbReference type="SUPFAM" id="SSF55874">
    <property type="entry name" value="ATPase domain of HSP90 chaperone/DNA topoisomerase II/histidine kinase"/>
    <property type="match status" value="1"/>
</dbReference>
<gene>
    <name evidence="18" type="ORF">JAY77_04235</name>
</gene>
<comment type="catalytic activity">
    <reaction evidence="1">
        <text>ATP + protein L-histidine = ADP + protein N-phospho-L-histidine.</text>
        <dbReference type="EC" id="2.7.13.3"/>
    </reaction>
</comment>
<evidence type="ECO:0000259" key="17">
    <source>
        <dbReference type="PROSITE" id="PS50885"/>
    </source>
</evidence>
<dbReference type="PROSITE" id="PS50885">
    <property type="entry name" value="HAMP"/>
    <property type="match status" value="1"/>
</dbReference>
<dbReference type="InterPro" id="IPR003660">
    <property type="entry name" value="HAMP_dom"/>
</dbReference>
<dbReference type="InterPro" id="IPR036097">
    <property type="entry name" value="HisK_dim/P_sf"/>
</dbReference>
<keyword evidence="7" id="KW-0808">Transferase</keyword>
<feature type="transmembrane region" description="Helical" evidence="15">
    <location>
        <begin position="12"/>
        <end position="32"/>
    </location>
</feature>
<keyword evidence="11 18" id="KW-0067">ATP-binding</keyword>
<evidence type="ECO:0000256" key="14">
    <source>
        <dbReference type="ARBA" id="ARBA00023136"/>
    </source>
</evidence>
<sequence length="466" mass="51700">MRLVPKSLFGRLILVMLSGLVLAQLFTAFILLRDRGQALYDAVRQNLIVRTTGIVRLLDPLTPAERQRLLPLLSGSDLQVTLSQQPLPLIDNEAESRLASEVVKRQLVAHIPDKRNIRVSVEGTVMQSTMHGMLQRMMGGPPMSGPWAYARGVHAMARFFRIQIELADGTWVRFERGLPEEMFDWPVTLLIALSVLLLSVILLSLFGVHTIVRPLRELRQAAEGLGKDIHQLPLEPTGLSEVRETARAFNTMQQRLKNYIEDRAGILAAVSHDLKTPLTRLRLRTDLMDDDELREKTHKDLEDMEAMVTATLDFMRGTETGETSQRLDLMALLESVQQDAQEAGKTVSINGHVVSPYTGKPLALKRCIVNLVENAVRYGGSCEISVEERNQEVVVDICDQGPGIPEDMLEKVFAHFVRVESSRAQHTGGTGLGLGIARNIARAHGGDLALSNRSNGGLCARLKLPK</sequence>
<feature type="domain" description="HAMP" evidence="17">
    <location>
        <begin position="209"/>
        <end position="261"/>
    </location>
</feature>
<dbReference type="InterPro" id="IPR003594">
    <property type="entry name" value="HATPase_dom"/>
</dbReference>
<keyword evidence="4" id="KW-1003">Cell membrane</keyword>
<dbReference type="PRINTS" id="PR00344">
    <property type="entry name" value="BCTRLSENSOR"/>
</dbReference>
<dbReference type="EMBL" id="JAEPCR010000014">
    <property type="protein sequence ID" value="MCG7977344.1"/>
    <property type="molecule type" value="Genomic_DNA"/>
</dbReference>
<protein>
    <recommendedName>
        <fullName evidence="3">histidine kinase</fullName>
        <ecNumber evidence="3">2.7.13.3</ecNumber>
    </recommendedName>
</protein>
<keyword evidence="8 15" id="KW-0812">Transmembrane</keyword>
<dbReference type="GO" id="GO:0005886">
    <property type="term" value="C:plasma membrane"/>
    <property type="evidence" value="ECO:0007669"/>
    <property type="project" value="UniProtKB-SubCell"/>
</dbReference>
<keyword evidence="13" id="KW-0902">Two-component regulatory system</keyword>
<evidence type="ECO:0000256" key="6">
    <source>
        <dbReference type="ARBA" id="ARBA00022553"/>
    </source>
</evidence>
<organism evidence="18 19">
    <name type="scientific">Candidatus Thiodiazotropha taylori</name>
    <dbReference type="NCBI Taxonomy" id="2792791"/>
    <lineage>
        <taxon>Bacteria</taxon>
        <taxon>Pseudomonadati</taxon>
        <taxon>Pseudomonadota</taxon>
        <taxon>Gammaproteobacteria</taxon>
        <taxon>Chromatiales</taxon>
        <taxon>Sedimenticolaceae</taxon>
        <taxon>Candidatus Thiodiazotropha</taxon>
    </lineage>
</organism>
<dbReference type="SMART" id="SM00304">
    <property type="entry name" value="HAMP"/>
    <property type="match status" value="1"/>
</dbReference>
<evidence type="ECO:0000256" key="8">
    <source>
        <dbReference type="ARBA" id="ARBA00022692"/>
    </source>
</evidence>
<evidence type="ECO:0000256" key="4">
    <source>
        <dbReference type="ARBA" id="ARBA00022475"/>
    </source>
</evidence>
<evidence type="ECO:0000259" key="16">
    <source>
        <dbReference type="PROSITE" id="PS50109"/>
    </source>
</evidence>
<feature type="transmembrane region" description="Helical" evidence="15">
    <location>
        <begin position="187"/>
        <end position="212"/>
    </location>
</feature>
<evidence type="ECO:0000256" key="13">
    <source>
        <dbReference type="ARBA" id="ARBA00023012"/>
    </source>
</evidence>
<evidence type="ECO:0000256" key="3">
    <source>
        <dbReference type="ARBA" id="ARBA00012438"/>
    </source>
</evidence>
<reference evidence="18" key="1">
    <citation type="journal article" date="2021" name="Proc. Natl. Acad. Sci. U.S.A.">
        <title>Global biogeography of chemosynthetic symbionts reveals both localized and globally distributed symbiont groups. .</title>
        <authorList>
            <person name="Osvatic J.T."/>
            <person name="Wilkins L.G.E."/>
            <person name="Leibrecht L."/>
            <person name="Leray M."/>
            <person name="Zauner S."/>
            <person name="Polzin J."/>
            <person name="Camacho Y."/>
            <person name="Gros O."/>
            <person name="van Gils J.A."/>
            <person name="Eisen J.A."/>
            <person name="Petersen J.M."/>
            <person name="Yuen B."/>
        </authorList>
    </citation>
    <scope>NUCLEOTIDE SEQUENCE</scope>
    <source>
        <strain evidence="18">MAGclacostrist055</strain>
    </source>
</reference>
<evidence type="ECO:0000256" key="9">
    <source>
        <dbReference type="ARBA" id="ARBA00022741"/>
    </source>
</evidence>
<keyword evidence="12 15" id="KW-1133">Transmembrane helix</keyword>
<dbReference type="Pfam" id="PF00512">
    <property type="entry name" value="HisKA"/>
    <property type="match status" value="1"/>
</dbReference>
<dbReference type="SMART" id="SM00387">
    <property type="entry name" value="HATPase_c"/>
    <property type="match status" value="1"/>
</dbReference>
<comment type="subcellular location">
    <subcellularLocation>
        <location evidence="2">Cell inner membrane</location>
        <topology evidence="2">Multi-pass membrane protein</topology>
    </subcellularLocation>
</comment>
<dbReference type="PROSITE" id="PS50109">
    <property type="entry name" value="HIS_KIN"/>
    <property type="match status" value="1"/>
</dbReference>
<dbReference type="InterPro" id="IPR036890">
    <property type="entry name" value="HATPase_C_sf"/>
</dbReference>
<accession>A0A9E4NHF0</accession>
<evidence type="ECO:0000256" key="12">
    <source>
        <dbReference type="ARBA" id="ARBA00022989"/>
    </source>
</evidence>
<proteinExistence type="predicted"/>
<evidence type="ECO:0000256" key="1">
    <source>
        <dbReference type="ARBA" id="ARBA00000085"/>
    </source>
</evidence>
<dbReference type="InterPro" id="IPR050980">
    <property type="entry name" value="2C_sensor_his_kinase"/>
</dbReference>
<dbReference type="InterPro" id="IPR004358">
    <property type="entry name" value="Sig_transdc_His_kin-like_C"/>
</dbReference>
<keyword evidence="6" id="KW-0597">Phosphoprotein</keyword>
<dbReference type="GO" id="GO:0000155">
    <property type="term" value="F:phosphorelay sensor kinase activity"/>
    <property type="evidence" value="ECO:0007669"/>
    <property type="project" value="InterPro"/>
</dbReference>
<dbReference type="Pfam" id="PF00672">
    <property type="entry name" value="HAMP"/>
    <property type="match status" value="1"/>
</dbReference>
<evidence type="ECO:0000256" key="5">
    <source>
        <dbReference type="ARBA" id="ARBA00022519"/>
    </source>
</evidence>
<comment type="caution">
    <text evidence="18">The sequence shown here is derived from an EMBL/GenBank/DDBJ whole genome shotgun (WGS) entry which is preliminary data.</text>
</comment>
<dbReference type="InterPro" id="IPR005467">
    <property type="entry name" value="His_kinase_dom"/>
</dbReference>
<dbReference type="CDD" id="cd06225">
    <property type="entry name" value="HAMP"/>
    <property type="match status" value="1"/>
</dbReference>
<dbReference type="PANTHER" id="PTHR44936:SF5">
    <property type="entry name" value="SENSOR HISTIDINE KINASE ENVZ"/>
    <property type="match status" value="1"/>
</dbReference>
<keyword evidence="10" id="KW-0418">Kinase</keyword>
<evidence type="ECO:0000256" key="11">
    <source>
        <dbReference type="ARBA" id="ARBA00022840"/>
    </source>
</evidence>
<dbReference type="SUPFAM" id="SSF47384">
    <property type="entry name" value="Homodimeric domain of signal transducing histidine kinase"/>
    <property type="match status" value="1"/>
</dbReference>
<evidence type="ECO:0000256" key="2">
    <source>
        <dbReference type="ARBA" id="ARBA00004429"/>
    </source>
</evidence>
<evidence type="ECO:0000256" key="7">
    <source>
        <dbReference type="ARBA" id="ARBA00022679"/>
    </source>
</evidence>
<dbReference type="SMART" id="SM00388">
    <property type="entry name" value="HisKA"/>
    <property type="match status" value="1"/>
</dbReference>
<keyword evidence="14 15" id="KW-0472">Membrane</keyword>
<dbReference type="Gene3D" id="3.30.565.10">
    <property type="entry name" value="Histidine kinase-like ATPase, C-terminal domain"/>
    <property type="match status" value="1"/>
</dbReference>
<dbReference type="CDD" id="cd00075">
    <property type="entry name" value="HATPase"/>
    <property type="match status" value="1"/>
</dbReference>
<dbReference type="GO" id="GO:0005524">
    <property type="term" value="F:ATP binding"/>
    <property type="evidence" value="ECO:0007669"/>
    <property type="project" value="UniProtKB-KW"/>
</dbReference>
<evidence type="ECO:0000256" key="15">
    <source>
        <dbReference type="SAM" id="Phobius"/>
    </source>
</evidence>
<dbReference type="Gene3D" id="1.10.287.130">
    <property type="match status" value="1"/>
</dbReference>
<dbReference type="Pfam" id="PF02518">
    <property type="entry name" value="HATPase_c"/>
    <property type="match status" value="1"/>
</dbReference>
<name>A0A9E4NHF0_9GAMM</name>
<dbReference type="EC" id="2.7.13.3" evidence="3"/>
<evidence type="ECO:0000313" key="18">
    <source>
        <dbReference type="EMBL" id="MCG7977344.1"/>
    </source>
</evidence>